<dbReference type="Proteomes" id="UP001208114">
    <property type="component" value="Unassembled WGS sequence"/>
</dbReference>
<gene>
    <name evidence="1" type="ORF">N0B16_03420</name>
</gene>
<evidence type="ECO:0000313" key="1">
    <source>
        <dbReference type="EMBL" id="MCU7613476.1"/>
    </source>
</evidence>
<dbReference type="Pfam" id="PF19264">
    <property type="entry name" value="DUF5907"/>
    <property type="match status" value="1"/>
</dbReference>
<sequence>MKNILLTIALISGSLIQAQVGIGTTSPKNTSLLDLTATNKGLLIPRVNLSTLTGGSISVFGLPGTDGAQDGMVVYNTSATAPFSTGEYIWYNAQWNKTGTGAGTVTSVTGTAPISVTTGTTTPVISVADATTAANGIVRLAGDLTGTAASPQIAANAVTTAEILDATIATADIADNAVTYAKINTPVTTATAAYTLLASDEGGFVYVNSGSAVTVTIPSTLPAGFHCVVIQLGAGQVTLAGSGVTLQTARGLKTRTLYSAVGVIKKDTTTATITGDGI</sequence>
<evidence type="ECO:0000313" key="2">
    <source>
        <dbReference type="Proteomes" id="UP001208114"/>
    </source>
</evidence>
<protein>
    <submittedName>
        <fullName evidence="1">Uncharacterized protein</fullName>
    </submittedName>
</protein>
<name>A0ABT2VUE1_9FLAO</name>
<keyword evidence="2" id="KW-1185">Reference proteome</keyword>
<dbReference type="InterPro" id="IPR045571">
    <property type="entry name" value="DUF5907"/>
</dbReference>
<organism evidence="1 2">
    <name type="scientific">Chryseobacterium gilvum</name>
    <dbReference type="NCBI Taxonomy" id="2976534"/>
    <lineage>
        <taxon>Bacteria</taxon>
        <taxon>Pseudomonadati</taxon>
        <taxon>Bacteroidota</taxon>
        <taxon>Flavobacteriia</taxon>
        <taxon>Flavobacteriales</taxon>
        <taxon>Weeksellaceae</taxon>
        <taxon>Chryseobacterium group</taxon>
        <taxon>Chryseobacterium</taxon>
    </lineage>
</organism>
<accession>A0ABT2VUE1</accession>
<comment type="caution">
    <text evidence="1">The sequence shown here is derived from an EMBL/GenBank/DDBJ whole genome shotgun (WGS) entry which is preliminary data.</text>
</comment>
<reference evidence="2" key="1">
    <citation type="submission" date="2023-07" db="EMBL/GenBank/DDBJ databases">
        <title>Chryseobacterium sp. GMJ5 Genome sequencing and assembly.</title>
        <authorList>
            <person name="Jung Y."/>
        </authorList>
    </citation>
    <scope>NUCLEOTIDE SEQUENCE [LARGE SCALE GENOMIC DNA]</scope>
    <source>
        <strain evidence="2">GMJ5</strain>
    </source>
</reference>
<dbReference type="EMBL" id="JAOTEN010000001">
    <property type="protein sequence ID" value="MCU7613476.1"/>
    <property type="molecule type" value="Genomic_DNA"/>
</dbReference>
<proteinExistence type="predicted"/>
<dbReference type="RefSeq" id="WP_262989323.1">
    <property type="nucleotide sequence ID" value="NZ_JAOTEN010000001.1"/>
</dbReference>